<organism evidence="1 2">
    <name type="scientific">Pluteus cervinus</name>
    <dbReference type="NCBI Taxonomy" id="181527"/>
    <lineage>
        <taxon>Eukaryota</taxon>
        <taxon>Fungi</taxon>
        <taxon>Dikarya</taxon>
        <taxon>Basidiomycota</taxon>
        <taxon>Agaricomycotina</taxon>
        <taxon>Agaricomycetes</taxon>
        <taxon>Agaricomycetidae</taxon>
        <taxon>Agaricales</taxon>
        <taxon>Pluteineae</taxon>
        <taxon>Pluteaceae</taxon>
        <taxon>Pluteus</taxon>
    </lineage>
</organism>
<dbReference type="EMBL" id="ML208338">
    <property type="protein sequence ID" value="TFK69073.1"/>
    <property type="molecule type" value="Genomic_DNA"/>
</dbReference>
<evidence type="ECO:0000313" key="2">
    <source>
        <dbReference type="Proteomes" id="UP000308600"/>
    </source>
</evidence>
<dbReference type="Proteomes" id="UP000308600">
    <property type="component" value="Unassembled WGS sequence"/>
</dbReference>
<gene>
    <name evidence="1" type="ORF">BDN72DRAFT_841072</name>
</gene>
<proteinExistence type="predicted"/>
<keyword evidence="2" id="KW-1185">Reference proteome</keyword>
<accession>A0ACD3ATN9</accession>
<sequence>MAAPTLIRSVCNAMERIAPLRLAEKWDNVGLMLESPVQNPTRRSVLLTIDLTTSVVNEALAPNLASPPGVIVAYHPPIFKPALSSITLSNPIQASLLRCAAEGVSVFSPHTTLDCVFGGINDWLAHGVLGRSTIDVINHPEVIGRDISILGAEKRGLDGELEGGEGRLVVLPNPIKIGELERRIKAFLGLEHVQVGYAADGSVSGSGSSESIIKSVAICAGSGGSMLVGRDADVYLTGEMSHHEVLAAVASGKHVILCGHTNTERGYLPVLAKKLRDELKDLGMEVNVSKTDAHPLRIV</sequence>
<reference evidence="1 2" key="1">
    <citation type="journal article" date="2019" name="Nat. Ecol. Evol.">
        <title>Megaphylogeny resolves global patterns of mushroom evolution.</title>
        <authorList>
            <person name="Varga T."/>
            <person name="Krizsan K."/>
            <person name="Foldi C."/>
            <person name="Dima B."/>
            <person name="Sanchez-Garcia M."/>
            <person name="Sanchez-Ramirez S."/>
            <person name="Szollosi G.J."/>
            <person name="Szarkandi J.G."/>
            <person name="Papp V."/>
            <person name="Albert L."/>
            <person name="Andreopoulos W."/>
            <person name="Angelini C."/>
            <person name="Antonin V."/>
            <person name="Barry K.W."/>
            <person name="Bougher N.L."/>
            <person name="Buchanan P."/>
            <person name="Buyck B."/>
            <person name="Bense V."/>
            <person name="Catcheside P."/>
            <person name="Chovatia M."/>
            <person name="Cooper J."/>
            <person name="Damon W."/>
            <person name="Desjardin D."/>
            <person name="Finy P."/>
            <person name="Geml J."/>
            <person name="Haridas S."/>
            <person name="Hughes K."/>
            <person name="Justo A."/>
            <person name="Karasinski D."/>
            <person name="Kautmanova I."/>
            <person name="Kiss B."/>
            <person name="Kocsube S."/>
            <person name="Kotiranta H."/>
            <person name="LaButti K.M."/>
            <person name="Lechner B.E."/>
            <person name="Liimatainen K."/>
            <person name="Lipzen A."/>
            <person name="Lukacs Z."/>
            <person name="Mihaltcheva S."/>
            <person name="Morgado L.N."/>
            <person name="Niskanen T."/>
            <person name="Noordeloos M.E."/>
            <person name="Ohm R.A."/>
            <person name="Ortiz-Santana B."/>
            <person name="Ovrebo C."/>
            <person name="Racz N."/>
            <person name="Riley R."/>
            <person name="Savchenko A."/>
            <person name="Shiryaev A."/>
            <person name="Soop K."/>
            <person name="Spirin V."/>
            <person name="Szebenyi C."/>
            <person name="Tomsovsky M."/>
            <person name="Tulloss R.E."/>
            <person name="Uehling J."/>
            <person name="Grigoriev I.V."/>
            <person name="Vagvolgyi C."/>
            <person name="Papp T."/>
            <person name="Martin F.M."/>
            <person name="Miettinen O."/>
            <person name="Hibbett D.S."/>
            <person name="Nagy L.G."/>
        </authorList>
    </citation>
    <scope>NUCLEOTIDE SEQUENCE [LARGE SCALE GENOMIC DNA]</scope>
    <source>
        <strain evidence="1 2">NL-1719</strain>
    </source>
</reference>
<name>A0ACD3ATN9_9AGAR</name>
<evidence type="ECO:0000313" key="1">
    <source>
        <dbReference type="EMBL" id="TFK69073.1"/>
    </source>
</evidence>
<protein>
    <submittedName>
        <fullName evidence="1">NGG1p interacting factor 3</fullName>
    </submittedName>
</protein>